<dbReference type="PANTHER" id="PTHR18884">
    <property type="entry name" value="SEPTIN"/>
    <property type="match status" value="1"/>
</dbReference>
<protein>
    <recommendedName>
        <fullName evidence="1">Septin-type G domain-containing protein</fullName>
    </recommendedName>
</protein>
<keyword evidence="3" id="KW-1185">Reference proteome</keyword>
<reference evidence="2" key="3">
    <citation type="submission" date="2025-09" db="UniProtKB">
        <authorList>
            <consortium name="Ensembl"/>
        </authorList>
    </citation>
    <scope>IDENTIFICATION</scope>
</reference>
<evidence type="ECO:0000313" key="3">
    <source>
        <dbReference type="Proteomes" id="UP000314980"/>
    </source>
</evidence>
<name>A0A4W6CCZ5_LATCA</name>
<dbReference type="SUPFAM" id="SSF52540">
    <property type="entry name" value="P-loop containing nucleoside triphosphate hydrolases"/>
    <property type="match status" value="1"/>
</dbReference>
<dbReference type="Pfam" id="PF00735">
    <property type="entry name" value="Septin"/>
    <property type="match status" value="1"/>
</dbReference>
<dbReference type="PROSITE" id="PS51719">
    <property type="entry name" value="G_SEPTIN"/>
    <property type="match status" value="1"/>
</dbReference>
<proteinExistence type="predicted"/>
<feature type="domain" description="Septin-type G" evidence="1">
    <location>
        <begin position="32"/>
        <end position="82"/>
    </location>
</feature>
<dbReference type="AlphaFoldDB" id="A0A4W6CCZ5"/>
<sequence length="82" mass="9275">MFVFGPQQQKNLEGYVGFANLPNQVYRKSVKRGFEFTLMVVGESGLGKSTLINSLFLTDLYSPEYPEPEAAKLQLCPSLFFF</sequence>
<dbReference type="InterPro" id="IPR030379">
    <property type="entry name" value="G_SEPTIN_dom"/>
</dbReference>
<dbReference type="InterPro" id="IPR027417">
    <property type="entry name" value="P-loop_NTPase"/>
</dbReference>
<dbReference type="Ensembl" id="ENSLCAT00010009679.1">
    <property type="protein sequence ID" value="ENSLCAP00010009464.1"/>
    <property type="gene ID" value="ENSLCAG00010004550.1"/>
</dbReference>
<evidence type="ECO:0000313" key="2">
    <source>
        <dbReference type="Ensembl" id="ENSLCAP00010009464.1"/>
    </source>
</evidence>
<reference evidence="2" key="2">
    <citation type="submission" date="2025-08" db="UniProtKB">
        <authorList>
            <consortium name="Ensembl"/>
        </authorList>
    </citation>
    <scope>IDENTIFICATION</scope>
</reference>
<dbReference type="STRING" id="8187.ENSLCAP00010009464"/>
<organism evidence="2 3">
    <name type="scientific">Lates calcarifer</name>
    <name type="common">Barramundi</name>
    <name type="synonym">Holocentrus calcarifer</name>
    <dbReference type="NCBI Taxonomy" id="8187"/>
    <lineage>
        <taxon>Eukaryota</taxon>
        <taxon>Metazoa</taxon>
        <taxon>Chordata</taxon>
        <taxon>Craniata</taxon>
        <taxon>Vertebrata</taxon>
        <taxon>Euteleostomi</taxon>
        <taxon>Actinopterygii</taxon>
        <taxon>Neopterygii</taxon>
        <taxon>Teleostei</taxon>
        <taxon>Neoteleostei</taxon>
        <taxon>Acanthomorphata</taxon>
        <taxon>Carangaria</taxon>
        <taxon>Carangaria incertae sedis</taxon>
        <taxon>Centropomidae</taxon>
        <taxon>Lates</taxon>
    </lineage>
</organism>
<dbReference type="GO" id="GO:0005525">
    <property type="term" value="F:GTP binding"/>
    <property type="evidence" value="ECO:0007669"/>
    <property type="project" value="InterPro"/>
</dbReference>
<accession>A0A4W6CCZ5</accession>
<dbReference type="InParanoid" id="A0A4W6CCZ5"/>
<evidence type="ECO:0000259" key="1">
    <source>
        <dbReference type="PROSITE" id="PS51719"/>
    </source>
</evidence>
<dbReference type="GeneTree" id="ENSGT00940000155098"/>
<reference evidence="3" key="1">
    <citation type="submission" date="2015-09" db="EMBL/GenBank/DDBJ databases">
        <authorList>
            <person name="Sai Rama Sridatta P."/>
        </authorList>
    </citation>
    <scope>NUCLEOTIDE SEQUENCE [LARGE SCALE GENOMIC DNA]</scope>
</reference>
<dbReference type="Proteomes" id="UP000314980">
    <property type="component" value="Unassembled WGS sequence"/>
</dbReference>
<dbReference type="Gene3D" id="3.40.50.300">
    <property type="entry name" value="P-loop containing nucleotide triphosphate hydrolases"/>
    <property type="match status" value="1"/>
</dbReference>